<dbReference type="Proteomes" id="UP001642360">
    <property type="component" value="Unassembled WGS sequence"/>
</dbReference>
<evidence type="ECO:0000256" key="1">
    <source>
        <dbReference type="SAM" id="MobiDB-lite"/>
    </source>
</evidence>
<keyword evidence="3" id="KW-1185">Reference proteome</keyword>
<evidence type="ECO:0000313" key="3">
    <source>
        <dbReference type="Proteomes" id="UP001642360"/>
    </source>
</evidence>
<gene>
    <name evidence="2" type="ORF">ILEXP_LOCUS12016</name>
</gene>
<name>A0ABC8RQH6_9AQUA</name>
<accession>A0ABC8RQH6</accession>
<sequence length="117" mass="13874">IVMPSKVGFGALQQTSEEIEMHQLDDTEDKEHEVQDTEDKEIQVEEKEKLECEEEEEVEDNEQFVIKNRKKKGKNQVLLESSEESEEVDEWRNHAQQIYDYEQDNEQASNEQMESKP</sequence>
<proteinExistence type="predicted"/>
<feature type="compositionally biased region" description="Polar residues" evidence="1">
    <location>
        <begin position="106"/>
        <end position="117"/>
    </location>
</feature>
<dbReference type="EMBL" id="CAUOFW020001381">
    <property type="protein sequence ID" value="CAK9144267.1"/>
    <property type="molecule type" value="Genomic_DNA"/>
</dbReference>
<evidence type="ECO:0000313" key="2">
    <source>
        <dbReference type="EMBL" id="CAK9144267.1"/>
    </source>
</evidence>
<feature type="region of interest" description="Disordered" evidence="1">
    <location>
        <begin position="23"/>
        <end position="42"/>
    </location>
</feature>
<dbReference type="AlphaFoldDB" id="A0ABC8RQH6"/>
<feature type="region of interest" description="Disordered" evidence="1">
    <location>
        <begin position="75"/>
        <end position="117"/>
    </location>
</feature>
<comment type="caution">
    <text evidence="2">The sequence shown here is derived from an EMBL/GenBank/DDBJ whole genome shotgun (WGS) entry which is preliminary data.</text>
</comment>
<reference evidence="2 3" key="1">
    <citation type="submission" date="2024-02" db="EMBL/GenBank/DDBJ databases">
        <authorList>
            <person name="Vignale AGUSTIN F."/>
            <person name="Sosa J E."/>
            <person name="Modenutti C."/>
        </authorList>
    </citation>
    <scope>NUCLEOTIDE SEQUENCE [LARGE SCALE GENOMIC DNA]</scope>
</reference>
<feature type="non-terminal residue" evidence="2">
    <location>
        <position position="1"/>
    </location>
</feature>
<organism evidence="2 3">
    <name type="scientific">Ilex paraguariensis</name>
    <name type="common">yerba mate</name>
    <dbReference type="NCBI Taxonomy" id="185542"/>
    <lineage>
        <taxon>Eukaryota</taxon>
        <taxon>Viridiplantae</taxon>
        <taxon>Streptophyta</taxon>
        <taxon>Embryophyta</taxon>
        <taxon>Tracheophyta</taxon>
        <taxon>Spermatophyta</taxon>
        <taxon>Magnoliopsida</taxon>
        <taxon>eudicotyledons</taxon>
        <taxon>Gunneridae</taxon>
        <taxon>Pentapetalae</taxon>
        <taxon>asterids</taxon>
        <taxon>campanulids</taxon>
        <taxon>Aquifoliales</taxon>
        <taxon>Aquifoliaceae</taxon>
        <taxon>Ilex</taxon>
    </lineage>
</organism>
<protein>
    <submittedName>
        <fullName evidence="2">Uncharacterized protein</fullName>
    </submittedName>
</protein>